<feature type="transmembrane region" description="Helical" evidence="7">
    <location>
        <begin position="369"/>
        <end position="390"/>
    </location>
</feature>
<feature type="transmembrane region" description="Helical" evidence="7">
    <location>
        <begin position="344"/>
        <end position="363"/>
    </location>
</feature>
<evidence type="ECO:0000259" key="8">
    <source>
        <dbReference type="PROSITE" id="PS50111"/>
    </source>
</evidence>
<evidence type="ECO:0000256" key="2">
    <source>
        <dbReference type="ARBA" id="ARBA00022475"/>
    </source>
</evidence>
<comment type="similarity">
    <text evidence="5">Belongs to the methyl-accepting chemotaxis (MCP) protein family.</text>
</comment>
<keyword evidence="7" id="KW-1133">Transmembrane helix</keyword>
<keyword evidence="7" id="KW-0812">Transmembrane</keyword>
<gene>
    <name evidence="10" type="ORF">ACFPYJ_24680</name>
</gene>
<dbReference type="InterPro" id="IPR003660">
    <property type="entry name" value="HAMP_dom"/>
</dbReference>
<reference evidence="11" key="1">
    <citation type="journal article" date="2019" name="Int. J. Syst. Evol. Microbiol.">
        <title>The Global Catalogue of Microorganisms (GCM) 10K type strain sequencing project: providing services to taxonomists for standard genome sequencing and annotation.</title>
        <authorList>
            <consortium name="The Broad Institute Genomics Platform"/>
            <consortium name="The Broad Institute Genome Sequencing Center for Infectious Disease"/>
            <person name="Wu L."/>
            <person name="Ma J."/>
        </authorList>
    </citation>
    <scope>NUCLEOTIDE SEQUENCE [LARGE SCALE GENOMIC DNA]</scope>
    <source>
        <strain evidence="11">CGMCC 1.3240</strain>
    </source>
</reference>
<name>A0ABW0W259_9BACL</name>
<keyword evidence="4 6" id="KW-0807">Transducer</keyword>
<feature type="domain" description="HAMP" evidence="9">
    <location>
        <begin position="396"/>
        <end position="452"/>
    </location>
</feature>
<keyword evidence="11" id="KW-1185">Reference proteome</keyword>
<feature type="domain" description="Methyl-accepting transducer" evidence="8">
    <location>
        <begin position="471"/>
        <end position="704"/>
    </location>
</feature>
<dbReference type="PROSITE" id="PS50885">
    <property type="entry name" value="HAMP"/>
    <property type="match status" value="1"/>
</dbReference>
<evidence type="ECO:0000313" key="11">
    <source>
        <dbReference type="Proteomes" id="UP001596047"/>
    </source>
</evidence>
<evidence type="ECO:0000256" key="1">
    <source>
        <dbReference type="ARBA" id="ARBA00004236"/>
    </source>
</evidence>
<dbReference type="InterPro" id="IPR004089">
    <property type="entry name" value="MCPsignal_dom"/>
</dbReference>
<dbReference type="SUPFAM" id="SSF58104">
    <property type="entry name" value="Methyl-accepting chemotaxis protein (MCP) signaling domain"/>
    <property type="match status" value="1"/>
</dbReference>
<dbReference type="Proteomes" id="UP001596047">
    <property type="component" value="Unassembled WGS sequence"/>
</dbReference>
<dbReference type="Pfam" id="PF00015">
    <property type="entry name" value="MCPsignal"/>
    <property type="match status" value="1"/>
</dbReference>
<dbReference type="Gene3D" id="1.10.287.950">
    <property type="entry name" value="Methyl-accepting chemotaxis protein"/>
    <property type="match status" value="1"/>
</dbReference>
<evidence type="ECO:0000256" key="5">
    <source>
        <dbReference type="ARBA" id="ARBA00029447"/>
    </source>
</evidence>
<accession>A0ABW0W259</accession>
<protein>
    <submittedName>
        <fullName evidence="10">Methyl-accepting chemotaxis protein</fullName>
    </submittedName>
</protein>
<evidence type="ECO:0000256" key="3">
    <source>
        <dbReference type="ARBA" id="ARBA00023136"/>
    </source>
</evidence>
<dbReference type="PROSITE" id="PS50111">
    <property type="entry name" value="CHEMOTAXIS_TRANSDUC_2"/>
    <property type="match status" value="1"/>
</dbReference>
<organism evidence="10 11">
    <name type="scientific">Paenibacillus solisilvae</name>
    <dbReference type="NCBI Taxonomy" id="2486751"/>
    <lineage>
        <taxon>Bacteria</taxon>
        <taxon>Bacillati</taxon>
        <taxon>Bacillota</taxon>
        <taxon>Bacilli</taxon>
        <taxon>Bacillales</taxon>
        <taxon>Paenibacillaceae</taxon>
        <taxon>Paenibacillus</taxon>
    </lineage>
</organism>
<keyword evidence="2" id="KW-1003">Cell membrane</keyword>
<dbReference type="PANTHER" id="PTHR32089">
    <property type="entry name" value="METHYL-ACCEPTING CHEMOTAXIS PROTEIN MCPB"/>
    <property type="match status" value="1"/>
</dbReference>
<proteinExistence type="inferred from homology"/>
<evidence type="ECO:0000256" key="4">
    <source>
        <dbReference type="ARBA" id="ARBA00023224"/>
    </source>
</evidence>
<dbReference type="PANTHER" id="PTHR32089:SF112">
    <property type="entry name" value="LYSOZYME-LIKE PROTEIN-RELATED"/>
    <property type="match status" value="1"/>
</dbReference>
<dbReference type="EMBL" id="JBHSOW010000093">
    <property type="protein sequence ID" value="MFC5652251.1"/>
    <property type="molecule type" value="Genomic_DNA"/>
</dbReference>
<dbReference type="RefSeq" id="WP_379190907.1">
    <property type="nucleotide sequence ID" value="NZ_JBHSOW010000093.1"/>
</dbReference>
<evidence type="ECO:0000259" key="9">
    <source>
        <dbReference type="PROSITE" id="PS50885"/>
    </source>
</evidence>
<comment type="subcellular location">
    <subcellularLocation>
        <location evidence="1">Cell membrane</location>
    </subcellularLocation>
</comment>
<evidence type="ECO:0000256" key="7">
    <source>
        <dbReference type="SAM" id="Phobius"/>
    </source>
</evidence>
<sequence length="739" mass="81980">MFDWLGLRKGLPLWWSYKLNAEMKEDVEDIFEGIADTRMNILKAWTAEYWDHLDRLLSQMSVQEQGGSLFSSEAQAVWERLFASTQTRASDFSEIFLLDADGQVLFSTDQRHLGHGYGTDRILAPGLTYCQAVPEGRKCLYGPYADPWTQIIGPSSSSFHDKMTLLFITPITMGGQWKGALCGRVPNDVIGDLIQRESGHVYPDSGDNYLFMAKPELNTHIAPGTALSRSRFEDRTFTHGENLKDGVTTDWGMVSVKEHTELELVFTDPATRQLHPGVASTIKNGSNLFAAFPGYSDYRHISVIGKGVTFQLPHCPDVWGMMCEGDLEEVYRIRSIRWTQFRHSLGWLAALGAIGTILVYYLMTNAMPAAGALLVGACNLLLGLAMVWSLDRYGNRSTVSQMRKLNQFIRINAEGKGDLTQRLDTTLFDHNETRDLAKWINNMIDSLEGIMLQVKLASIDVLTNQRVLSDSTVVTASATERVSGKIGDMILSIRSQLKDIDIAKDAAGEMRETLRQLENKASEQIGVAQGELVRIGDKMGQISSRVSETNRSIEAFMVTTKEIRGVLNVIEEISAQTHLLALNASIEAARVGEQGRGFAVVAAEIKKLADLTRQSTEEVHEIVHHIYQNAQAATVTMAEGTRVVSEGTELVAAASEILSSANEDDSLKSQIIDVVVVIMEKIAKVSIQNRTISTEVEGNVQELLSDFMNVRHTSSHVEAITAFLQQLVGQFQLTEARKR</sequence>
<dbReference type="SMART" id="SM00283">
    <property type="entry name" value="MA"/>
    <property type="match status" value="1"/>
</dbReference>
<dbReference type="CDD" id="cd18773">
    <property type="entry name" value="PDC1_HK_sensor"/>
    <property type="match status" value="1"/>
</dbReference>
<comment type="caution">
    <text evidence="10">The sequence shown here is derived from an EMBL/GenBank/DDBJ whole genome shotgun (WGS) entry which is preliminary data.</text>
</comment>
<evidence type="ECO:0000313" key="10">
    <source>
        <dbReference type="EMBL" id="MFC5652251.1"/>
    </source>
</evidence>
<keyword evidence="3 7" id="KW-0472">Membrane</keyword>
<evidence type="ECO:0000256" key="6">
    <source>
        <dbReference type="PROSITE-ProRule" id="PRU00284"/>
    </source>
</evidence>